<evidence type="ECO:0000256" key="1">
    <source>
        <dbReference type="SAM" id="MobiDB-lite"/>
    </source>
</evidence>
<organism evidence="2 3">
    <name type="scientific">[Candida] railenensis</name>
    <dbReference type="NCBI Taxonomy" id="45579"/>
    <lineage>
        <taxon>Eukaryota</taxon>
        <taxon>Fungi</taxon>
        <taxon>Dikarya</taxon>
        <taxon>Ascomycota</taxon>
        <taxon>Saccharomycotina</taxon>
        <taxon>Pichiomycetes</taxon>
        <taxon>Debaryomycetaceae</taxon>
        <taxon>Kurtzmaniella</taxon>
    </lineage>
</organism>
<evidence type="ECO:0000313" key="3">
    <source>
        <dbReference type="Proteomes" id="UP000837801"/>
    </source>
</evidence>
<feature type="region of interest" description="Disordered" evidence="1">
    <location>
        <begin position="19"/>
        <end position="53"/>
    </location>
</feature>
<accession>A0A9P0QTZ9</accession>
<evidence type="ECO:0000313" key="2">
    <source>
        <dbReference type="EMBL" id="CAH2354531.1"/>
    </source>
</evidence>
<dbReference type="AlphaFoldDB" id="A0A9P0QTZ9"/>
<protein>
    <submittedName>
        <fullName evidence="2">Uncharacterized protein</fullName>
    </submittedName>
</protein>
<dbReference type="EMBL" id="CAKXYY010000017">
    <property type="protein sequence ID" value="CAH2354531.1"/>
    <property type="molecule type" value="Genomic_DNA"/>
</dbReference>
<dbReference type="Proteomes" id="UP000837801">
    <property type="component" value="Unassembled WGS sequence"/>
</dbReference>
<gene>
    <name evidence="2" type="ORF">CLIB1423_17S01244</name>
</gene>
<proteinExistence type="predicted"/>
<keyword evidence="3" id="KW-1185">Reference proteome</keyword>
<name>A0A9P0QTZ9_9ASCO</name>
<comment type="caution">
    <text evidence="2">The sequence shown here is derived from an EMBL/GenBank/DDBJ whole genome shotgun (WGS) entry which is preliminary data.</text>
</comment>
<reference evidence="2" key="1">
    <citation type="submission" date="2022-03" db="EMBL/GenBank/DDBJ databases">
        <authorList>
            <person name="Legras J.-L."/>
            <person name="Devillers H."/>
            <person name="Grondin C."/>
        </authorList>
    </citation>
    <scope>NUCLEOTIDE SEQUENCE</scope>
    <source>
        <strain evidence="2">CLIB 1423</strain>
    </source>
</reference>
<sequence>MDIDLEGIDTQPVKKPIFKKKRILGRDKRIKAGHGSHDTSDNDTGNDDVSDEQLGAELKDKLKPLSNWKRAGGFRTLKKLKVDHFSSEPRAISNDSAAVVNDDMDSDSGSHTMVSAPSLLSSHISPLPIANSIEEDPGTQFNIQERVFAPPADIYDLDLPIDQEDEGGEREGTGVENANLVIKPLSEQIEFLQDHIFVLKDKQSDAESKISNLRSRIIEVKAKKLEVLKVFQS</sequence>
<feature type="compositionally biased region" description="Basic residues" evidence="1">
    <location>
        <begin position="19"/>
        <end position="34"/>
    </location>
</feature>